<dbReference type="Proteomes" id="UP000664859">
    <property type="component" value="Unassembled WGS sequence"/>
</dbReference>
<dbReference type="AlphaFoldDB" id="A0A835ZBN8"/>
<dbReference type="PANTHER" id="PTHR32134">
    <property type="entry name" value="FNIP REPEAT-CONTAINING PROTEIN"/>
    <property type="match status" value="1"/>
</dbReference>
<reference evidence="1" key="1">
    <citation type="submission" date="2021-02" db="EMBL/GenBank/DDBJ databases">
        <title>First Annotated Genome of the Yellow-green Alga Tribonema minus.</title>
        <authorList>
            <person name="Mahan K.M."/>
        </authorList>
    </citation>
    <scope>NUCLEOTIDE SEQUENCE</scope>
    <source>
        <strain evidence="1">UTEX B ZZ1240</strain>
    </source>
</reference>
<proteinExistence type="predicted"/>
<organism evidence="1 2">
    <name type="scientific">Tribonema minus</name>
    <dbReference type="NCBI Taxonomy" id="303371"/>
    <lineage>
        <taxon>Eukaryota</taxon>
        <taxon>Sar</taxon>
        <taxon>Stramenopiles</taxon>
        <taxon>Ochrophyta</taxon>
        <taxon>PX clade</taxon>
        <taxon>Xanthophyceae</taxon>
        <taxon>Tribonematales</taxon>
        <taxon>Tribonemataceae</taxon>
        <taxon>Tribonema</taxon>
    </lineage>
</organism>
<dbReference type="PANTHER" id="PTHR32134:SF92">
    <property type="entry name" value="FNIP REPEAT-CONTAINING PROTEIN"/>
    <property type="match status" value="1"/>
</dbReference>
<evidence type="ECO:0000313" key="1">
    <source>
        <dbReference type="EMBL" id="KAG5189449.1"/>
    </source>
</evidence>
<dbReference type="EMBL" id="JAFCMP010000050">
    <property type="protein sequence ID" value="KAG5189449.1"/>
    <property type="molecule type" value="Genomic_DNA"/>
</dbReference>
<evidence type="ECO:0000313" key="2">
    <source>
        <dbReference type="Proteomes" id="UP000664859"/>
    </source>
</evidence>
<keyword evidence="2" id="KW-1185">Reference proteome</keyword>
<protein>
    <submittedName>
        <fullName evidence="1">Uncharacterized protein</fullName>
    </submittedName>
</protein>
<accession>A0A835ZBN8</accession>
<dbReference type="SUPFAM" id="SSF52047">
    <property type="entry name" value="RNI-like"/>
    <property type="match status" value="1"/>
</dbReference>
<comment type="caution">
    <text evidence="1">The sequence shown here is derived from an EMBL/GenBank/DDBJ whole genome shotgun (WGS) entry which is preliminary data.</text>
</comment>
<sequence>MARQAPHPPAAGPHTVRVLRLLAANRLLPKEGWGLSRELCAAAVPFVKALLWYTYCPAAVTNILGGTTKRPLSVELVGDFTNYPHPLPLPESLVRLVLSDFTGSLAPLPPSLRCLHLSIHLDDGEDIINSGVQAFLGHAVALIRSAPQLEELYLFGPFADEGEVATLRLCCGSATQIPLALKTIKLENWDLESWESIQLLLSPEVAILRFENCHFKFSDAATRESITMFPLPEQLVTLELDGCGRSVSQLIFHELPATLRGIFILSSAIKAIFTQGLPAGLVSFALGSLDHEFGISAHMLPQNLEELWVGGRCEPLETLPPRLRVLKMTSYEHELPQLPDTLETLELHDCDHDVVQLPERLRSLSLSCFRVNTPPLLPTGWPPLLEHLSYWTDITIHCLSFRGCL</sequence>
<dbReference type="InterPro" id="IPR051251">
    <property type="entry name" value="STK_FNIP-Repeat"/>
</dbReference>
<name>A0A835ZBN8_9STRA</name>
<gene>
    <name evidence="1" type="ORF">JKP88DRAFT_252872</name>
</gene>